<dbReference type="AlphaFoldDB" id="A0A0C3BW28"/>
<dbReference type="HOGENOM" id="CLU_015166_6_0_1"/>
<evidence type="ECO:0000256" key="4">
    <source>
        <dbReference type="ARBA" id="ARBA00022737"/>
    </source>
</evidence>
<evidence type="ECO:0000256" key="10">
    <source>
        <dbReference type="RuleBase" id="RU000488"/>
    </source>
</evidence>
<evidence type="ECO:0000256" key="3">
    <source>
        <dbReference type="ARBA" id="ARBA00022692"/>
    </source>
</evidence>
<evidence type="ECO:0000256" key="7">
    <source>
        <dbReference type="ARBA" id="ARBA00023128"/>
    </source>
</evidence>
<dbReference type="InterPro" id="IPR018108">
    <property type="entry name" value="MCP_transmembrane"/>
</dbReference>
<dbReference type="GO" id="GO:0015218">
    <property type="term" value="F:pyrimidine nucleotide transmembrane transporter activity"/>
    <property type="evidence" value="ECO:0007669"/>
    <property type="project" value="InterPro"/>
</dbReference>
<evidence type="ECO:0000313" key="11">
    <source>
        <dbReference type="EMBL" id="KIM40825.1"/>
    </source>
</evidence>
<dbReference type="GO" id="GO:0005743">
    <property type="term" value="C:mitochondrial inner membrane"/>
    <property type="evidence" value="ECO:0007669"/>
    <property type="project" value="UniProtKB-SubCell"/>
</dbReference>
<comment type="similarity">
    <text evidence="10">Belongs to the mitochondrial carrier (TC 2.A.29) family.</text>
</comment>
<dbReference type="InterPro" id="IPR023395">
    <property type="entry name" value="MCP_dom_sf"/>
</dbReference>
<dbReference type="PANTHER" id="PTHR45829:SF4">
    <property type="entry name" value="MITOCHONDRIAL CARRIER PROTEIN RIM2"/>
    <property type="match status" value="1"/>
</dbReference>
<dbReference type="STRING" id="686832.A0A0C3BW28"/>
<evidence type="ECO:0000313" key="12">
    <source>
        <dbReference type="Proteomes" id="UP000053424"/>
    </source>
</evidence>
<feature type="repeat" description="Solcar" evidence="9">
    <location>
        <begin position="241"/>
        <end position="330"/>
    </location>
</feature>
<feature type="repeat" description="Solcar" evidence="9">
    <location>
        <begin position="128"/>
        <end position="220"/>
    </location>
</feature>
<gene>
    <name evidence="11" type="ORF">M413DRAFT_445628</name>
</gene>
<keyword evidence="5" id="KW-0999">Mitochondrion inner membrane</keyword>
<keyword evidence="3 9" id="KW-0812">Transmembrane</keyword>
<dbReference type="PANTHER" id="PTHR45829">
    <property type="entry name" value="MITOCHONDRIAL CARRIER PROTEIN RIM2"/>
    <property type="match status" value="1"/>
</dbReference>
<dbReference type="OrthoDB" id="269120at2759"/>
<evidence type="ECO:0000256" key="9">
    <source>
        <dbReference type="PROSITE-ProRule" id="PRU00282"/>
    </source>
</evidence>
<keyword evidence="2 10" id="KW-0813">Transport</keyword>
<proteinExistence type="inferred from homology"/>
<evidence type="ECO:0000256" key="2">
    <source>
        <dbReference type="ARBA" id="ARBA00022448"/>
    </source>
</evidence>
<sequence length="337" mass="36722">MPSAATKRRPDLHGENPWAHLLAGAAGGLASTTLTSPLDVLKTRLQSSISQRRLPPKPVPTHFLDVWSRHVLQTASVMRNIYHAEGWRGLFRGLGPSLSGVVPSMALKFYIYGNCKRLGAKMLDCAEDTALVHAQAAVAASITVSTVMNPVFLIKTRLQLDVRTEKAGVMTGRYASSLNCIRKILQQEGIRALYRGLGASYLGSVETVFQLVVYEQLKQLFRPISTGPNAQGDLTWGHAVKSWAGTSGAAGSAKLAAVLVTYPHEVLRTRLRQAPVENGIRKYVSLVQTFRLVRAEEGLAGLYGGMTPHLMRSIPSAIIIFGVYECVLNMLGYDVRV</sequence>
<keyword evidence="6" id="KW-1133">Transmembrane helix</keyword>
<dbReference type="SUPFAM" id="SSF103506">
    <property type="entry name" value="Mitochondrial carrier"/>
    <property type="match status" value="1"/>
</dbReference>
<accession>A0A0C3BW28</accession>
<keyword evidence="8 9" id="KW-0472">Membrane</keyword>
<dbReference type="Gene3D" id="1.50.40.10">
    <property type="entry name" value="Mitochondrial carrier domain"/>
    <property type="match status" value="2"/>
</dbReference>
<dbReference type="Pfam" id="PF00153">
    <property type="entry name" value="Mito_carr"/>
    <property type="match status" value="3"/>
</dbReference>
<dbReference type="Proteomes" id="UP000053424">
    <property type="component" value="Unassembled WGS sequence"/>
</dbReference>
<dbReference type="PROSITE" id="PS50920">
    <property type="entry name" value="SOLCAR"/>
    <property type="match status" value="3"/>
</dbReference>
<organism evidence="11 12">
    <name type="scientific">Hebeloma cylindrosporum</name>
    <dbReference type="NCBI Taxonomy" id="76867"/>
    <lineage>
        <taxon>Eukaryota</taxon>
        <taxon>Fungi</taxon>
        <taxon>Dikarya</taxon>
        <taxon>Basidiomycota</taxon>
        <taxon>Agaricomycotina</taxon>
        <taxon>Agaricomycetes</taxon>
        <taxon>Agaricomycetidae</taxon>
        <taxon>Agaricales</taxon>
        <taxon>Agaricineae</taxon>
        <taxon>Hymenogastraceae</taxon>
        <taxon>Hebeloma</taxon>
    </lineage>
</organism>
<keyword evidence="7" id="KW-0496">Mitochondrion</keyword>
<keyword evidence="12" id="KW-1185">Reference proteome</keyword>
<evidence type="ECO:0000256" key="8">
    <source>
        <dbReference type="ARBA" id="ARBA00023136"/>
    </source>
</evidence>
<dbReference type="GO" id="GO:1990519">
    <property type="term" value="P:pyrimidine nucleotide import into mitochondrion"/>
    <property type="evidence" value="ECO:0007669"/>
    <property type="project" value="TreeGrafter"/>
</dbReference>
<dbReference type="EMBL" id="KN831781">
    <property type="protein sequence ID" value="KIM40825.1"/>
    <property type="molecule type" value="Genomic_DNA"/>
</dbReference>
<evidence type="ECO:0000256" key="6">
    <source>
        <dbReference type="ARBA" id="ARBA00022989"/>
    </source>
</evidence>
<dbReference type="InterPro" id="IPR002067">
    <property type="entry name" value="MCP"/>
</dbReference>
<dbReference type="PRINTS" id="PR00926">
    <property type="entry name" value="MITOCARRIER"/>
</dbReference>
<comment type="subcellular location">
    <subcellularLocation>
        <location evidence="1">Mitochondrion inner membrane</location>
        <topology evidence="1">Multi-pass membrane protein</topology>
    </subcellularLocation>
</comment>
<evidence type="ECO:0008006" key="13">
    <source>
        <dbReference type="Google" id="ProtNLM"/>
    </source>
</evidence>
<evidence type="ECO:0000256" key="1">
    <source>
        <dbReference type="ARBA" id="ARBA00004448"/>
    </source>
</evidence>
<reference evidence="11 12" key="1">
    <citation type="submission" date="2014-04" db="EMBL/GenBank/DDBJ databases">
        <authorList>
            <consortium name="DOE Joint Genome Institute"/>
            <person name="Kuo A."/>
            <person name="Gay G."/>
            <person name="Dore J."/>
            <person name="Kohler A."/>
            <person name="Nagy L.G."/>
            <person name="Floudas D."/>
            <person name="Copeland A."/>
            <person name="Barry K.W."/>
            <person name="Cichocki N."/>
            <person name="Veneault-Fourrey C."/>
            <person name="LaButti K."/>
            <person name="Lindquist E.A."/>
            <person name="Lipzen A."/>
            <person name="Lundell T."/>
            <person name="Morin E."/>
            <person name="Murat C."/>
            <person name="Sun H."/>
            <person name="Tunlid A."/>
            <person name="Henrissat B."/>
            <person name="Grigoriev I.V."/>
            <person name="Hibbett D.S."/>
            <person name="Martin F."/>
            <person name="Nordberg H.P."/>
            <person name="Cantor M.N."/>
            <person name="Hua S.X."/>
        </authorList>
    </citation>
    <scope>NUCLEOTIDE SEQUENCE [LARGE SCALE GENOMIC DNA]</scope>
    <source>
        <strain evidence="12">h7</strain>
    </source>
</reference>
<keyword evidence="4" id="KW-0677">Repeat</keyword>
<evidence type="ECO:0000256" key="5">
    <source>
        <dbReference type="ARBA" id="ARBA00022792"/>
    </source>
</evidence>
<feature type="repeat" description="Solcar" evidence="9">
    <location>
        <begin position="15"/>
        <end position="118"/>
    </location>
</feature>
<protein>
    <recommendedName>
        <fullName evidence="13">Mitochondrial carrier</fullName>
    </recommendedName>
</protein>
<dbReference type="InterPro" id="IPR049562">
    <property type="entry name" value="SLC25A33/36-like"/>
</dbReference>
<reference evidence="12" key="2">
    <citation type="submission" date="2015-01" db="EMBL/GenBank/DDBJ databases">
        <title>Evolutionary Origins and Diversification of the Mycorrhizal Mutualists.</title>
        <authorList>
            <consortium name="DOE Joint Genome Institute"/>
            <consortium name="Mycorrhizal Genomics Consortium"/>
            <person name="Kohler A."/>
            <person name="Kuo A."/>
            <person name="Nagy L.G."/>
            <person name="Floudas D."/>
            <person name="Copeland A."/>
            <person name="Barry K.W."/>
            <person name="Cichocki N."/>
            <person name="Veneault-Fourrey C."/>
            <person name="LaButti K."/>
            <person name="Lindquist E.A."/>
            <person name="Lipzen A."/>
            <person name="Lundell T."/>
            <person name="Morin E."/>
            <person name="Murat C."/>
            <person name="Riley R."/>
            <person name="Ohm R."/>
            <person name="Sun H."/>
            <person name="Tunlid A."/>
            <person name="Henrissat B."/>
            <person name="Grigoriev I.V."/>
            <person name="Hibbett D.S."/>
            <person name="Martin F."/>
        </authorList>
    </citation>
    <scope>NUCLEOTIDE SEQUENCE [LARGE SCALE GENOMIC DNA]</scope>
    <source>
        <strain evidence="12">h7</strain>
    </source>
</reference>
<name>A0A0C3BW28_HEBCY</name>